<reference evidence="3" key="1">
    <citation type="submission" date="2017-02" db="EMBL/GenBank/DDBJ databases">
        <authorList>
            <person name="Varghese N."/>
            <person name="Submissions S."/>
        </authorList>
    </citation>
    <scope>NUCLEOTIDE SEQUENCE [LARGE SCALE GENOMIC DNA]</scope>
    <source>
        <strain evidence="3">M1</strain>
    </source>
</reference>
<feature type="transmembrane region" description="Helical" evidence="1">
    <location>
        <begin position="38"/>
        <end position="59"/>
    </location>
</feature>
<feature type="transmembrane region" description="Helical" evidence="1">
    <location>
        <begin position="7"/>
        <end position="26"/>
    </location>
</feature>
<name>A0A1T5M0A5_9FIRM</name>
<dbReference type="EMBL" id="FUZT01000009">
    <property type="protein sequence ID" value="SKC81647.1"/>
    <property type="molecule type" value="Genomic_DNA"/>
</dbReference>
<keyword evidence="1" id="KW-1133">Transmembrane helix</keyword>
<protein>
    <submittedName>
        <fullName evidence="2">Alpha-ribazole transporter</fullName>
    </submittedName>
</protein>
<proteinExistence type="predicted"/>
<dbReference type="Gene3D" id="1.10.1760.20">
    <property type="match status" value="1"/>
</dbReference>
<organism evidence="2 3">
    <name type="scientific">Maledivibacter halophilus</name>
    <dbReference type="NCBI Taxonomy" id="36842"/>
    <lineage>
        <taxon>Bacteria</taxon>
        <taxon>Bacillati</taxon>
        <taxon>Bacillota</taxon>
        <taxon>Clostridia</taxon>
        <taxon>Peptostreptococcales</taxon>
        <taxon>Caminicellaceae</taxon>
        <taxon>Maledivibacter</taxon>
    </lineage>
</organism>
<dbReference type="STRING" id="36842.SAMN02194393_03642"/>
<dbReference type="AlphaFoldDB" id="A0A1T5M0A5"/>
<evidence type="ECO:0000313" key="3">
    <source>
        <dbReference type="Proteomes" id="UP000190285"/>
    </source>
</evidence>
<evidence type="ECO:0000313" key="2">
    <source>
        <dbReference type="EMBL" id="SKC81647.1"/>
    </source>
</evidence>
<gene>
    <name evidence="2" type="ORF">SAMN02194393_03642</name>
</gene>
<keyword evidence="1" id="KW-0812">Transmembrane</keyword>
<keyword evidence="1" id="KW-0472">Membrane</keyword>
<accession>A0A1T5M0A5</accession>
<dbReference type="InterPro" id="IPR009825">
    <property type="entry name" value="ECF_substrate-spec-like"/>
</dbReference>
<feature type="transmembrane region" description="Helical" evidence="1">
    <location>
        <begin position="128"/>
        <end position="154"/>
    </location>
</feature>
<keyword evidence="3" id="KW-1185">Reference proteome</keyword>
<sequence length="164" mass="17605">MKGNTKKLVLMAMFIALSFVGSYIKIPSPLGTIAFDSTAGYLSGLILGGITGGTIGFLGHILTSASIGFPLSLPVHLIVAIMMFISVYLYGFVYKKTNIFIGAFVGILLNGIVSPLILLIFPQFGWPFFLGIAPFLLIGSTLNVILSALVFIPLKNTLFNKQRS</sequence>
<evidence type="ECO:0000256" key="1">
    <source>
        <dbReference type="SAM" id="Phobius"/>
    </source>
</evidence>
<feature type="transmembrane region" description="Helical" evidence="1">
    <location>
        <begin position="99"/>
        <end position="121"/>
    </location>
</feature>
<dbReference type="Proteomes" id="UP000190285">
    <property type="component" value="Unassembled WGS sequence"/>
</dbReference>
<dbReference type="GO" id="GO:0022857">
    <property type="term" value="F:transmembrane transporter activity"/>
    <property type="evidence" value="ECO:0007669"/>
    <property type="project" value="InterPro"/>
</dbReference>
<dbReference type="RefSeq" id="WP_079493500.1">
    <property type="nucleotide sequence ID" value="NZ_FUZT01000009.1"/>
</dbReference>
<feature type="transmembrane region" description="Helical" evidence="1">
    <location>
        <begin position="71"/>
        <end position="93"/>
    </location>
</feature>
<dbReference type="OrthoDB" id="5431035at2"/>
<dbReference type="Pfam" id="PF07155">
    <property type="entry name" value="ECF-ribofla_trS"/>
    <property type="match status" value="1"/>
</dbReference>